<protein>
    <submittedName>
        <fullName evidence="4">Annexin D5</fullName>
    </submittedName>
</protein>
<dbReference type="PRINTS" id="PR00196">
    <property type="entry name" value="ANNEXIN"/>
</dbReference>
<dbReference type="PANTHER" id="PTHR10502">
    <property type="entry name" value="ANNEXIN"/>
    <property type="match status" value="1"/>
</dbReference>
<dbReference type="Proteomes" id="UP001180020">
    <property type="component" value="Unassembled WGS sequence"/>
</dbReference>
<comment type="caution">
    <text evidence="4">The sequence shown here is derived from an EMBL/GenBank/DDBJ whole genome shotgun (WGS) entry which is preliminary data.</text>
</comment>
<keyword evidence="2" id="KW-0677">Repeat</keyword>
<dbReference type="AlphaFoldDB" id="A0AAV9F964"/>
<evidence type="ECO:0000313" key="5">
    <source>
        <dbReference type="Proteomes" id="UP001180020"/>
    </source>
</evidence>
<dbReference type="PROSITE" id="PS51897">
    <property type="entry name" value="ANNEXIN_2"/>
    <property type="match status" value="1"/>
</dbReference>
<evidence type="ECO:0000313" key="4">
    <source>
        <dbReference type="EMBL" id="KAK1321390.1"/>
    </source>
</evidence>
<dbReference type="GO" id="GO:0001786">
    <property type="term" value="F:phosphatidylserine binding"/>
    <property type="evidence" value="ECO:0007669"/>
    <property type="project" value="TreeGrafter"/>
</dbReference>
<keyword evidence="5" id="KW-1185">Reference proteome</keyword>
<dbReference type="Gene3D" id="1.10.220.10">
    <property type="entry name" value="Annexin"/>
    <property type="match status" value="1"/>
</dbReference>
<accession>A0AAV9F964</accession>
<dbReference type="Pfam" id="PF00191">
    <property type="entry name" value="Annexin"/>
    <property type="match status" value="1"/>
</dbReference>
<dbReference type="GO" id="GO:0005737">
    <property type="term" value="C:cytoplasm"/>
    <property type="evidence" value="ECO:0007669"/>
    <property type="project" value="TreeGrafter"/>
</dbReference>
<proteinExistence type="inferred from homology"/>
<dbReference type="GO" id="GO:0005509">
    <property type="term" value="F:calcium ion binding"/>
    <property type="evidence" value="ECO:0007669"/>
    <property type="project" value="InterPro"/>
</dbReference>
<dbReference type="GO" id="GO:0005886">
    <property type="term" value="C:plasma membrane"/>
    <property type="evidence" value="ECO:0007669"/>
    <property type="project" value="TreeGrafter"/>
</dbReference>
<dbReference type="GO" id="GO:0009651">
    <property type="term" value="P:response to salt stress"/>
    <property type="evidence" value="ECO:0007669"/>
    <property type="project" value="TreeGrafter"/>
</dbReference>
<sequence length="99" mass="10980">MIKKGFGCDTAAVVKILAHRDAMQRALIQQEYRSMYSEDLTKRLSKELSGKLETAILLWMHDPVGPDATAVWLALQVSDVRGATKVICSRTPSQSSVFI</sequence>
<dbReference type="InterPro" id="IPR018502">
    <property type="entry name" value="Annexin_repeat"/>
</dbReference>
<dbReference type="InterPro" id="IPR037104">
    <property type="entry name" value="Annexin_sf"/>
</dbReference>
<reference evidence="4" key="1">
    <citation type="journal article" date="2023" name="Nat. Commun.">
        <title>Diploid and tetraploid genomes of Acorus and the evolution of monocots.</title>
        <authorList>
            <person name="Ma L."/>
            <person name="Liu K.W."/>
            <person name="Li Z."/>
            <person name="Hsiao Y.Y."/>
            <person name="Qi Y."/>
            <person name="Fu T."/>
            <person name="Tang G.D."/>
            <person name="Zhang D."/>
            <person name="Sun W.H."/>
            <person name="Liu D.K."/>
            <person name="Li Y."/>
            <person name="Chen G.Z."/>
            <person name="Liu X.D."/>
            <person name="Liao X.Y."/>
            <person name="Jiang Y.T."/>
            <person name="Yu X."/>
            <person name="Hao Y."/>
            <person name="Huang J."/>
            <person name="Zhao X.W."/>
            <person name="Ke S."/>
            <person name="Chen Y.Y."/>
            <person name="Wu W.L."/>
            <person name="Hsu J.L."/>
            <person name="Lin Y.F."/>
            <person name="Huang M.D."/>
            <person name="Li C.Y."/>
            <person name="Huang L."/>
            <person name="Wang Z.W."/>
            <person name="Zhao X."/>
            <person name="Zhong W.Y."/>
            <person name="Peng D.H."/>
            <person name="Ahmad S."/>
            <person name="Lan S."/>
            <person name="Zhang J.S."/>
            <person name="Tsai W.C."/>
            <person name="Van de Peer Y."/>
            <person name="Liu Z.J."/>
        </authorList>
    </citation>
    <scope>NUCLEOTIDE SEQUENCE</scope>
    <source>
        <strain evidence="4">CP</strain>
    </source>
</reference>
<comment type="similarity">
    <text evidence="1">Belongs to the annexin family.</text>
</comment>
<reference evidence="4" key="2">
    <citation type="submission" date="2023-06" db="EMBL/GenBank/DDBJ databases">
        <authorList>
            <person name="Ma L."/>
            <person name="Liu K.-W."/>
            <person name="Li Z."/>
            <person name="Hsiao Y.-Y."/>
            <person name="Qi Y."/>
            <person name="Fu T."/>
            <person name="Tang G."/>
            <person name="Zhang D."/>
            <person name="Sun W.-H."/>
            <person name="Liu D.-K."/>
            <person name="Li Y."/>
            <person name="Chen G.-Z."/>
            <person name="Liu X.-D."/>
            <person name="Liao X.-Y."/>
            <person name="Jiang Y.-T."/>
            <person name="Yu X."/>
            <person name="Hao Y."/>
            <person name="Huang J."/>
            <person name="Zhao X.-W."/>
            <person name="Ke S."/>
            <person name="Chen Y.-Y."/>
            <person name="Wu W.-L."/>
            <person name="Hsu J.-L."/>
            <person name="Lin Y.-F."/>
            <person name="Huang M.-D."/>
            <person name="Li C.-Y."/>
            <person name="Huang L."/>
            <person name="Wang Z.-W."/>
            <person name="Zhao X."/>
            <person name="Zhong W.-Y."/>
            <person name="Peng D.-H."/>
            <person name="Ahmad S."/>
            <person name="Lan S."/>
            <person name="Zhang J.-S."/>
            <person name="Tsai W.-C."/>
            <person name="Van De Peer Y."/>
            <person name="Liu Z.-J."/>
        </authorList>
    </citation>
    <scope>NUCLEOTIDE SEQUENCE</scope>
    <source>
        <strain evidence="4">CP</strain>
        <tissue evidence="4">Leaves</tissue>
    </source>
</reference>
<dbReference type="EMBL" id="JAUJYO010000003">
    <property type="protein sequence ID" value="KAK1321390.1"/>
    <property type="molecule type" value="Genomic_DNA"/>
</dbReference>
<dbReference type="SMART" id="SM00335">
    <property type="entry name" value="ANX"/>
    <property type="match status" value="1"/>
</dbReference>
<gene>
    <name evidence="4" type="primary">ANN5</name>
    <name evidence="4" type="ORF">QJS10_CPA03g01285</name>
</gene>
<dbReference type="InterPro" id="IPR001464">
    <property type="entry name" value="Annexin"/>
</dbReference>
<name>A0AAV9F964_ACOCL</name>
<dbReference type="GO" id="GO:0009409">
    <property type="term" value="P:response to cold"/>
    <property type="evidence" value="ECO:0007669"/>
    <property type="project" value="TreeGrafter"/>
</dbReference>
<evidence type="ECO:0000256" key="1">
    <source>
        <dbReference type="ARBA" id="ARBA00007831"/>
    </source>
</evidence>
<dbReference type="PANTHER" id="PTHR10502:SF102">
    <property type="entry name" value="ANNEXIN B11"/>
    <property type="match status" value="1"/>
</dbReference>
<dbReference type="GO" id="GO:0009414">
    <property type="term" value="P:response to water deprivation"/>
    <property type="evidence" value="ECO:0007669"/>
    <property type="project" value="TreeGrafter"/>
</dbReference>
<dbReference type="GO" id="GO:0005544">
    <property type="term" value="F:calcium-dependent phospholipid binding"/>
    <property type="evidence" value="ECO:0007669"/>
    <property type="project" value="InterPro"/>
</dbReference>
<evidence type="ECO:0000256" key="2">
    <source>
        <dbReference type="ARBA" id="ARBA00022737"/>
    </source>
</evidence>
<evidence type="ECO:0000256" key="3">
    <source>
        <dbReference type="ARBA" id="ARBA00023216"/>
    </source>
</evidence>
<dbReference type="GO" id="GO:0009408">
    <property type="term" value="P:response to heat"/>
    <property type="evidence" value="ECO:0007669"/>
    <property type="project" value="TreeGrafter"/>
</dbReference>
<dbReference type="SUPFAM" id="SSF47874">
    <property type="entry name" value="Annexin"/>
    <property type="match status" value="1"/>
</dbReference>
<keyword evidence="3" id="KW-0041">Annexin</keyword>
<organism evidence="4 5">
    <name type="scientific">Acorus calamus</name>
    <name type="common">Sweet flag</name>
    <dbReference type="NCBI Taxonomy" id="4465"/>
    <lineage>
        <taxon>Eukaryota</taxon>
        <taxon>Viridiplantae</taxon>
        <taxon>Streptophyta</taxon>
        <taxon>Embryophyta</taxon>
        <taxon>Tracheophyta</taxon>
        <taxon>Spermatophyta</taxon>
        <taxon>Magnoliopsida</taxon>
        <taxon>Liliopsida</taxon>
        <taxon>Acoraceae</taxon>
        <taxon>Acorus</taxon>
    </lineage>
</organism>